<dbReference type="SUPFAM" id="SSF56655">
    <property type="entry name" value="Carbohydrate phosphatase"/>
    <property type="match status" value="1"/>
</dbReference>
<dbReference type="InterPro" id="IPR000760">
    <property type="entry name" value="Inositol_monophosphatase-like"/>
</dbReference>
<evidence type="ECO:0000256" key="7">
    <source>
        <dbReference type="RuleBase" id="RU364068"/>
    </source>
</evidence>
<dbReference type="EMBL" id="JAOQKE010000018">
    <property type="protein sequence ID" value="MCU6726105.1"/>
    <property type="molecule type" value="Genomic_DNA"/>
</dbReference>
<evidence type="ECO:0000256" key="3">
    <source>
        <dbReference type="ARBA" id="ARBA00009759"/>
    </source>
</evidence>
<evidence type="ECO:0000313" key="9">
    <source>
        <dbReference type="Proteomes" id="UP001652338"/>
    </source>
</evidence>
<dbReference type="PROSITE" id="PS00629">
    <property type="entry name" value="IMP_1"/>
    <property type="match status" value="1"/>
</dbReference>
<proteinExistence type="inferred from homology"/>
<dbReference type="InterPro" id="IPR020550">
    <property type="entry name" value="Inositol_monophosphatase_CS"/>
</dbReference>
<dbReference type="PROSITE" id="PS00630">
    <property type="entry name" value="IMP_2"/>
    <property type="match status" value="1"/>
</dbReference>
<protein>
    <recommendedName>
        <fullName evidence="7">Inositol-1-monophosphatase</fullName>
        <ecNumber evidence="7">3.1.3.25</ecNumber>
    </recommendedName>
</protein>
<evidence type="ECO:0000256" key="6">
    <source>
        <dbReference type="ARBA" id="ARBA00022842"/>
    </source>
</evidence>
<evidence type="ECO:0000256" key="4">
    <source>
        <dbReference type="ARBA" id="ARBA00022723"/>
    </source>
</evidence>
<organism evidence="8 9">
    <name type="scientific">Muricoprocola aceti</name>
    <dbReference type="NCBI Taxonomy" id="2981772"/>
    <lineage>
        <taxon>Bacteria</taxon>
        <taxon>Bacillati</taxon>
        <taxon>Bacillota</taxon>
        <taxon>Clostridia</taxon>
        <taxon>Lachnospirales</taxon>
        <taxon>Lachnospiraceae</taxon>
        <taxon>Muricoprocola</taxon>
    </lineage>
</organism>
<keyword evidence="6 7" id="KW-0460">Magnesium</keyword>
<evidence type="ECO:0000313" key="8">
    <source>
        <dbReference type="EMBL" id="MCU6726105.1"/>
    </source>
</evidence>
<name>A0ABT2SPC9_9FIRM</name>
<comment type="cofactor">
    <cofactor evidence="2 7">
        <name>Mg(2+)</name>
        <dbReference type="ChEBI" id="CHEBI:18420"/>
    </cofactor>
</comment>
<keyword evidence="9" id="KW-1185">Reference proteome</keyword>
<dbReference type="Gene3D" id="3.30.540.10">
    <property type="entry name" value="Fructose-1,6-Bisphosphatase, subunit A, domain 1"/>
    <property type="match status" value="1"/>
</dbReference>
<dbReference type="InterPro" id="IPR020583">
    <property type="entry name" value="Inositol_monoP_metal-BS"/>
</dbReference>
<dbReference type="PRINTS" id="PR00377">
    <property type="entry name" value="IMPHPHTASES"/>
</dbReference>
<gene>
    <name evidence="8" type="ORF">OCV47_12275</name>
</gene>
<reference evidence="8 9" key="1">
    <citation type="journal article" date="2021" name="ISME Commun">
        <title>Automated analysis of genomic sequences facilitates high-throughput and comprehensive description of bacteria.</title>
        <authorList>
            <person name="Hitch T.C.A."/>
        </authorList>
    </citation>
    <scope>NUCLEOTIDE SEQUENCE [LARGE SCALE GENOMIC DNA]</scope>
    <source>
        <strain evidence="8 9">Sanger_29</strain>
    </source>
</reference>
<dbReference type="Proteomes" id="UP001652338">
    <property type="component" value="Unassembled WGS sequence"/>
</dbReference>
<evidence type="ECO:0000256" key="1">
    <source>
        <dbReference type="ARBA" id="ARBA00001033"/>
    </source>
</evidence>
<keyword evidence="4 7" id="KW-0479">Metal-binding</keyword>
<dbReference type="Pfam" id="PF00459">
    <property type="entry name" value="Inositol_P"/>
    <property type="match status" value="1"/>
</dbReference>
<dbReference type="PANTHER" id="PTHR20854:SF4">
    <property type="entry name" value="INOSITOL-1-MONOPHOSPHATASE-RELATED"/>
    <property type="match status" value="1"/>
</dbReference>
<comment type="similarity">
    <text evidence="3 7">Belongs to the inositol monophosphatase superfamily.</text>
</comment>
<comment type="caution">
    <text evidence="8">The sequence shown here is derived from an EMBL/GenBank/DDBJ whole genome shotgun (WGS) entry which is preliminary data.</text>
</comment>
<keyword evidence="5 7" id="KW-0378">Hydrolase</keyword>
<dbReference type="Gene3D" id="3.40.190.80">
    <property type="match status" value="1"/>
</dbReference>
<sequence length="263" mass="29320">MYKKLIEKVKTIVYEAADIIDDIKKPRVNEKGINDFVTEVDIKISQFLCDKLPMLVKESVALSEEGSIVNPEKGYYWVIDPIDGTSNFIYGIPDYGISVALLKNGKPVLGVVYAPKKQEMYYAAEGLGAFCNGKPIRVCKDEHIKSTLILSETNPYSDRETNMYAAVFGELFKDCIDYRITGSAALDCCYIACGRGGVFVSENLKPWDYAAGVIIIQEAGGAMTQWDGEALRYFGGSTFLATNGQLHKEVLERIKEAYAKKRR</sequence>
<dbReference type="PANTHER" id="PTHR20854">
    <property type="entry name" value="INOSITOL MONOPHOSPHATASE"/>
    <property type="match status" value="1"/>
</dbReference>
<evidence type="ECO:0000256" key="2">
    <source>
        <dbReference type="ARBA" id="ARBA00001946"/>
    </source>
</evidence>
<dbReference type="InterPro" id="IPR033942">
    <property type="entry name" value="IMPase"/>
</dbReference>
<accession>A0ABT2SPC9</accession>
<dbReference type="RefSeq" id="WP_262655373.1">
    <property type="nucleotide sequence ID" value="NZ_JAOQKE010000018.1"/>
</dbReference>
<dbReference type="CDD" id="cd01639">
    <property type="entry name" value="IMPase"/>
    <property type="match status" value="1"/>
</dbReference>
<dbReference type="EC" id="3.1.3.25" evidence="7"/>
<comment type="catalytic activity">
    <reaction evidence="1 7">
        <text>a myo-inositol phosphate + H2O = myo-inositol + phosphate</text>
        <dbReference type="Rhea" id="RHEA:24056"/>
        <dbReference type="ChEBI" id="CHEBI:15377"/>
        <dbReference type="ChEBI" id="CHEBI:17268"/>
        <dbReference type="ChEBI" id="CHEBI:43474"/>
        <dbReference type="ChEBI" id="CHEBI:84139"/>
        <dbReference type="EC" id="3.1.3.25"/>
    </reaction>
</comment>
<evidence type="ECO:0000256" key="5">
    <source>
        <dbReference type="ARBA" id="ARBA00022801"/>
    </source>
</evidence>